<comment type="similarity">
    <text evidence="2">Belongs to the DegT/DnrJ/EryC1 family.</text>
</comment>
<dbReference type="InterPro" id="IPR015422">
    <property type="entry name" value="PyrdxlP-dep_Trfase_small"/>
</dbReference>
<dbReference type="Pfam" id="PF01041">
    <property type="entry name" value="DegT_DnrJ_EryC1"/>
    <property type="match status" value="1"/>
</dbReference>
<dbReference type="InterPro" id="IPR015424">
    <property type="entry name" value="PyrdxlP-dep_Trfase"/>
</dbReference>
<dbReference type="InterPro" id="IPR015421">
    <property type="entry name" value="PyrdxlP-dep_Trfase_major"/>
</dbReference>
<dbReference type="PANTHER" id="PTHR30244:SF36">
    <property type="entry name" value="3-OXO-GLUCOSE-6-PHOSPHATE:GLUTAMATE AMINOTRANSFERASE"/>
    <property type="match status" value="1"/>
</dbReference>
<dbReference type="GO" id="GO:0030170">
    <property type="term" value="F:pyridoxal phosphate binding"/>
    <property type="evidence" value="ECO:0007669"/>
    <property type="project" value="TreeGrafter"/>
</dbReference>
<dbReference type="InterPro" id="IPR000653">
    <property type="entry name" value="DegT/StrS_aminotransferase"/>
</dbReference>
<organism evidence="3">
    <name type="scientific">viral metagenome</name>
    <dbReference type="NCBI Taxonomy" id="1070528"/>
    <lineage>
        <taxon>unclassified sequences</taxon>
        <taxon>metagenomes</taxon>
        <taxon>organismal metagenomes</taxon>
    </lineage>
</organism>
<sequence length="377" mass="41777">MKIPFWAPAREYNKYKNEIDNAIIRVLESGQLVLGYNEDIEKFENKFAKFVGAKHCIMCGSGTHALYLAYRVADIGQGDEVITTSLTFMATIDQIVAVGATPILVDIGEDGLIDPGEIEKAITTKTKAIVPVHLEGKICNMDKILEIANRHNITVIEDSAQAIGAKKDKCAGTYGTLGCYSFFPAKALGCPGNAGAVVTNDDALAERLKLLRCNYNLGKNQNVNGSVEFGTNMEPDGIHAAVLKAKLPFLELRLEKRTEIAEKYNKAFEGIDRLILPLKQVGRIYQDYVIRLKNIEEKQSFLKHLDEKEIGYIGHNLIPNHKYSALGFGIELPKTEAYLASQVRIPCNPELSDGEVSEIIKAVKSFFDQTEYEQSKT</sequence>
<dbReference type="PANTHER" id="PTHR30244">
    <property type="entry name" value="TRANSAMINASE"/>
    <property type="match status" value="1"/>
</dbReference>
<keyword evidence="1" id="KW-0663">Pyridoxal phosphate</keyword>
<evidence type="ECO:0000313" key="3">
    <source>
        <dbReference type="EMBL" id="QJA45613.1"/>
    </source>
</evidence>
<keyword evidence="3" id="KW-0808">Transferase</keyword>
<dbReference type="Gene3D" id="3.40.640.10">
    <property type="entry name" value="Type I PLP-dependent aspartate aminotransferase-like (Major domain)"/>
    <property type="match status" value="1"/>
</dbReference>
<gene>
    <name evidence="3" type="ORF">TM448A00260_0042</name>
</gene>
<dbReference type="Gene3D" id="3.90.1150.10">
    <property type="entry name" value="Aspartate Aminotransferase, domain 1"/>
    <property type="match status" value="1"/>
</dbReference>
<evidence type="ECO:0000256" key="2">
    <source>
        <dbReference type="ARBA" id="ARBA00037999"/>
    </source>
</evidence>
<protein>
    <submittedName>
        <fullName evidence="3">Putative DegT/DnrJ/EryC1/StrS aminotransferase family protein</fullName>
    </submittedName>
</protein>
<dbReference type="GO" id="GO:0008483">
    <property type="term" value="F:transaminase activity"/>
    <property type="evidence" value="ECO:0007669"/>
    <property type="project" value="UniProtKB-KW"/>
</dbReference>
<reference evidence="3" key="1">
    <citation type="submission" date="2020-03" db="EMBL/GenBank/DDBJ databases">
        <title>The deep terrestrial virosphere.</title>
        <authorList>
            <person name="Holmfeldt K."/>
            <person name="Nilsson E."/>
            <person name="Simone D."/>
            <person name="Lopez-Fernandez M."/>
            <person name="Wu X."/>
            <person name="de Brujin I."/>
            <person name="Lundin D."/>
            <person name="Andersson A."/>
            <person name="Bertilsson S."/>
            <person name="Dopson M."/>
        </authorList>
    </citation>
    <scope>NUCLEOTIDE SEQUENCE</scope>
    <source>
        <strain evidence="3">TM448A00260</strain>
    </source>
</reference>
<proteinExistence type="inferred from homology"/>
<name>A0A6H1ZCH9_9ZZZZ</name>
<dbReference type="CDD" id="cd00616">
    <property type="entry name" value="AHBA_syn"/>
    <property type="match status" value="1"/>
</dbReference>
<keyword evidence="3" id="KW-0032">Aminotransferase</keyword>
<evidence type="ECO:0000256" key="1">
    <source>
        <dbReference type="ARBA" id="ARBA00022898"/>
    </source>
</evidence>
<dbReference type="EMBL" id="MT143993">
    <property type="protein sequence ID" value="QJA45613.1"/>
    <property type="molecule type" value="Genomic_DNA"/>
</dbReference>
<dbReference type="GO" id="GO:0000271">
    <property type="term" value="P:polysaccharide biosynthetic process"/>
    <property type="evidence" value="ECO:0007669"/>
    <property type="project" value="TreeGrafter"/>
</dbReference>
<accession>A0A6H1ZCH9</accession>
<dbReference type="AlphaFoldDB" id="A0A6H1ZCH9"/>
<dbReference type="SUPFAM" id="SSF53383">
    <property type="entry name" value="PLP-dependent transferases"/>
    <property type="match status" value="1"/>
</dbReference>
<dbReference type="PIRSF" id="PIRSF000390">
    <property type="entry name" value="PLP_StrS"/>
    <property type="match status" value="1"/>
</dbReference>